<feature type="domain" description="Ig-like" evidence="11">
    <location>
        <begin position="342"/>
        <end position="407"/>
    </location>
</feature>
<evidence type="ECO:0000256" key="7">
    <source>
        <dbReference type="ARBA" id="ARBA00023180"/>
    </source>
</evidence>
<dbReference type="InterPro" id="IPR003599">
    <property type="entry name" value="Ig_sub"/>
</dbReference>
<keyword evidence="8" id="KW-0393">Immunoglobulin domain</keyword>
<dbReference type="InterPro" id="IPR013783">
    <property type="entry name" value="Ig-like_fold"/>
</dbReference>
<evidence type="ECO:0000313" key="12">
    <source>
        <dbReference type="Proteomes" id="UP000025227"/>
    </source>
</evidence>
<organism evidence="12 13">
    <name type="scientific">Haemonchus contortus</name>
    <name type="common">Barber pole worm</name>
    <dbReference type="NCBI Taxonomy" id="6289"/>
    <lineage>
        <taxon>Eukaryota</taxon>
        <taxon>Metazoa</taxon>
        <taxon>Ecdysozoa</taxon>
        <taxon>Nematoda</taxon>
        <taxon>Chromadorea</taxon>
        <taxon>Rhabditida</taxon>
        <taxon>Rhabditina</taxon>
        <taxon>Rhabditomorpha</taxon>
        <taxon>Strongyloidea</taxon>
        <taxon>Trichostrongylidae</taxon>
        <taxon>Haemonchus</taxon>
    </lineage>
</organism>
<keyword evidence="10" id="KW-0732">Signal</keyword>
<dbReference type="InterPro" id="IPR036179">
    <property type="entry name" value="Ig-like_dom_sf"/>
</dbReference>
<evidence type="ECO:0000256" key="1">
    <source>
        <dbReference type="ARBA" id="ARBA00004479"/>
    </source>
</evidence>
<keyword evidence="6" id="KW-1015">Disulfide bond</keyword>
<keyword evidence="7" id="KW-0325">Glycoprotein</keyword>
<feature type="domain" description="Ig-like" evidence="11">
    <location>
        <begin position="427"/>
        <end position="520"/>
    </location>
</feature>
<sequence>MLSYVLISCLSHLIDGEQMIVEGPQESSVFSGQTVVLKCKVNNQKGAVQWMKNGFGLGVDRKLRFFPRYSMIGSPSKGEYNLQITNATLSDDDIYACQINEAAHEPSVISNPVKLTVLIRPTSPKLFKKSHTINAIAGEKVVQSCLSRKGKPPPRLGWALSSDPDGHDIVTWLGETRLKFSHFFKPFEVTQESLQAEIEDEIQKDDHGYIVSSNISFVPRPDDDLKYLVCLSQHETFPDKNEVDSQKLVLQYAPRVNLSLASTNRLREGGMALLACAVDAKPINDIRISWFKNGNLPLPQTTDTLVLESLKMEDHRSEYTCQASNAIGTSQASLKMDVSFGPRIMSSSQEKEVNEGESTSFRCDAVGNPLPSVFWTRAGDKQIIAEGDTIAIDSASNWQQGEYICTVVVEGFKHTSMSHFLYIRGAPVITAPTEVVVGAGEPAEISCRISGRPRPLEVHWSKDGEQINYALGRAQVHQIPRSYGVESRLTVKDFRDIDMGIYNCMASNSIANNSKGVLLKRRGMSAALASLRSLTLIAPAAAVLTLFVFICCMLRRKQGLENLKFVGDSSEVTVKCEVLDGSYFPALYNCSAEPGDDVPVKDYMAIPKESLNLDHVQATTFPNTLYTNPSSNALNLICHNFEHSYGSFASGTSTPRGFSDLFAMSKEKTLGMELLQKFDTLETSTHNLVQSKNKIRPPSRASTHV</sequence>
<comment type="subcellular location">
    <subcellularLocation>
        <location evidence="1">Membrane</location>
        <topology evidence="1">Single-pass type I membrane protein</topology>
    </subcellularLocation>
</comment>
<evidence type="ECO:0000256" key="8">
    <source>
        <dbReference type="ARBA" id="ARBA00023319"/>
    </source>
</evidence>
<dbReference type="Gene3D" id="2.60.40.10">
    <property type="entry name" value="Immunoglobulins"/>
    <property type="match status" value="5"/>
</dbReference>
<proteinExistence type="predicted"/>
<dbReference type="GO" id="GO:0005911">
    <property type="term" value="C:cell-cell junction"/>
    <property type="evidence" value="ECO:0007669"/>
    <property type="project" value="TreeGrafter"/>
</dbReference>
<dbReference type="Pfam" id="PF13927">
    <property type="entry name" value="Ig_3"/>
    <property type="match status" value="3"/>
</dbReference>
<dbReference type="InterPro" id="IPR051275">
    <property type="entry name" value="Cell_adhesion_signaling"/>
</dbReference>
<dbReference type="PROSITE" id="PS50835">
    <property type="entry name" value="IG_LIKE"/>
    <property type="match status" value="4"/>
</dbReference>
<keyword evidence="12" id="KW-1185">Reference proteome</keyword>
<dbReference type="PANTHER" id="PTHR11640:SF31">
    <property type="entry name" value="IRREGULAR CHIASM C-ROUGHEST PROTEIN-RELATED"/>
    <property type="match status" value="1"/>
</dbReference>
<dbReference type="CDD" id="cd00096">
    <property type="entry name" value="Ig"/>
    <property type="match status" value="1"/>
</dbReference>
<evidence type="ECO:0000256" key="9">
    <source>
        <dbReference type="SAM" id="Phobius"/>
    </source>
</evidence>
<keyword evidence="5 9" id="KW-0472">Membrane</keyword>
<keyword evidence="3" id="KW-0677">Repeat</keyword>
<evidence type="ECO:0000256" key="3">
    <source>
        <dbReference type="ARBA" id="ARBA00022737"/>
    </source>
</evidence>
<dbReference type="GO" id="GO:0098609">
    <property type="term" value="P:cell-cell adhesion"/>
    <property type="evidence" value="ECO:0007669"/>
    <property type="project" value="TreeGrafter"/>
</dbReference>
<evidence type="ECO:0000256" key="10">
    <source>
        <dbReference type="SAM" id="SignalP"/>
    </source>
</evidence>
<evidence type="ECO:0000259" key="11">
    <source>
        <dbReference type="PROSITE" id="PS50835"/>
    </source>
</evidence>
<feature type="signal peptide" evidence="10">
    <location>
        <begin position="1"/>
        <end position="16"/>
    </location>
</feature>
<dbReference type="InterPro" id="IPR013162">
    <property type="entry name" value="CD80_C2-set"/>
</dbReference>
<dbReference type="FunFam" id="2.60.40.10:FF:000032">
    <property type="entry name" value="palladin isoform X1"/>
    <property type="match status" value="1"/>
</dbReference>
<name>A0A7I4Z445_HAECO</name>
<keyword evidence="2 9" id="KW-0812">Transmembrane</keyword>
<keyword evidence="4 9" id="KW-1133">Transmembrane helix</keyword>
<dbReference type="Pfam" id="PF08205">
    <property type="entry name" value="C2-set_2"/>
    <property type="match status" value="1"/>
</dbReference>
<evidence type="ECO:0000256" key="2">
    <source>
        <dbReference type="ARBA" id="ARBA00022692"/>
    </source>
</evidence>
<dbReference type="OrthoDB" id="6413693at2759"/>
<dbReference type="PANTHER" id="PTHR11640">
    <property type="entry name" value="NEPHRIN"/>
    <property type="match status" value="1"/>
</dbReference>
<dbReference type="Pfam" id="PF07686">
    <property type="entry name" value="V-set"/>
    <property type="match status" value="1"/>
</dbReference>
<dbReference type="SMART" id="SM00409">
    <property type="entry name" value="IG"/>
    <property type="match status" value="4"/>
</dbReference>
<evidence type="ECO:0000256" key="6">
    <source>
        <dbReference type="ARBA" id="ARBA00023157"/>
    </source>
</evidence>
<dbReference type="GO" id="GO:0050839">
    <property type="term" value="F:cell adhesion molecule binding"/>
    <property type="evidence" value="ECO:0007669"/>
    <property type="project" value="TreeGrafter"/>
</dbReference>
<dbReference type="InterPro" id="IPR007110">
    <property type="entry name" value="Ig-like_dom"/>
</dbReference>
<dbReference type="InterPro" id="IPR013106">
    <property type="entry name" value="Ig_V-set"/>
</dbReference>
<accession>A0A7I4Z445</accession>
<reference evidence="13" key="1">
    <citation type="submission" date="2020-12" db="UniProtKB">
        <authorList>
            <consortium name="WormBaseParasite"/>
        </authorList>
    </citation>
    <scope>IDENTIFICATION</scope>
    <source>
        <strain evidence="13">MHco3</strain>
    </source>
</reference>
<dbReference type="OMA" id="TLKMEDH"/>
<evidence type="ECO:0000313" key="13">
    <source>
        <dbReference type="WBParaSite" id="HCON_00181850-00001"/>
    </source>
</evidence>
<feature type="domain" description="Ig-like" evidence="11">
    <location>
        <begin position="18"/>
        <end position="116"/>
    </location>
</feature>
<dbReference type="SMART" id="SM00408">
    <property type="entry name" value="IGc2"/>
    <property type="match status" value="4"/>
</dbReference>
<dbReference type="WBParaSite" id="HCON_00181850-00001">
    <property type="protein sequence ID" value="HCON_00181850-00001"/>
    <property type="gene ID" value="HCON_00181850"/>
</dbReference>
<feature type="domain" description="Ig-like" evidence="11">
    <location>
        <begin position="254"/>
        <end position="339"/>
    </location>
</feature>
<evidence type="ECO:0000256" key="4">
    <source>
        <dbReference type="ARBA" id="ARBA00022989"/>
    </source>
</evidence>
<dbReference type="InterPro" id="IPR003598">
    <property type="entry name" value="Ig_sub2"/>
</dbReference>
<dbReference type="AlphaFoldDB" id="A0A7I4Z445"/>
<dbReference type="Proteomes" id="UP000025227">
    <property type="component" value="Unplaced"/>
</dbReference>
<dbReference type="SUPFAM" id="SSF48726">
    <property type="entry name" value="Immunoglobulin"/>
    <property type="match status" value="4"/>
</dbReference>
<evidence type="ECO:0000256" key="5">
    <source>
        <dbReference type="ARBA" id="ARBA00023136"/>
    </source>
</evidence>
<dbReference type="GO" id="GO:0005886">
    <property type="term" value="C:plasma membrane"/>
    <property type="evidence" value="ECO:0007669"/>
    <property type="project" value="TreeGrafter"/>
</dbReference>
<feature type="chain" id="PRO_5029873344" evidence="10">
    <location>
        <begin position="17"/>
        <end position="705"/>
    </location>
</feature>
<feature type="transmembrane region" description="Helical" evidence="9">
    <location>
        <begin position="534"/>
        <end position="554"/>
    </location>
</feature>
<protein>
    <submittedName>
        <fullName evidence="13">Nephrin</fullName>
    </submittedName>
</protein>